<dbReference type="SMART" id="SM00326">
    <property type="entry name" value="SH3"/>
    <property type="match status" value="2"/>
</dbReference>
<feature type="compositionally biased region" description="Basic and acidic residues" evidence="3">
    <location>
        <begin position="79"/>
        <end position="95"/>
    </location>
</feature>
<organism evidence="4 5">
    <name type="scientific">Pyrenophora tritici-repentis</name>
    <dbReference type="NCBI Taxonomy" id="45151"/>
    <lineage>
        <taxon>Eukaryota</taxon>
        <taxon>Fungi</taxon>
        <taxon>Dikarya</taxon>
        <taxon>Ascomycota</taxon>
        <taxon>Pezizomycotina</taxon>
        <taxon>Dothideomycetes</taxon>
        <taxon>Pleosporomycetidae</taxon>
        <taxon>Pleosporales</taxon>
        <taxon>Pleosporineae</taxon>
        <taxon>Pleosporaceae</taxon>
        <taxon>Pyrenophora</taxon>
    </lineage>
</organism>
<feature type="region of interest" description="Disordered" evidence="3">
    <location>
        <begin position="1"/>
        <end position="100"/>
    </location>
</feature>
<feature type="compositionally biased region" description="Low complexity" evidence="3">
    <location>
        <begin position="216"/>
        <end position="226"/>
    </location>
</feature>
<accession>A0A2W1E6E5</accession>
<dbReference type="KEGG" id="ptrr:90957648"/>
<evidence type="ECO:0000313" key="4">
    <source>
        <dbReference type="EMBL" id="KAF7566952.1"/>
    </source>
</evidence>
<proteinExistence type="predicted"/>
<dbReference type="RefSeq" id="XP_065960173.1">
    <property type="nucleotide sequence ID" value="XM_066109251.1"/>
</dbReference>
<evidence type="ECO:0000313" key="5">
    <source>
        <dbReference type="Proteomes" id="UP000245464"/>
    </source>
</evidence>
<dbReference type="PROSITE" id="PS50002">
    <property type="entry name" value="SH3"/>
    <property type="match status" value="2"/>
</dbReference>
<dbReference type="SUPFAM" id="SSF50044">
    <property type="entry name" value="SH3-domain"/>
    <property type="match status" value="2"/>
</dbReference>
<evidence type="ECO:0000256" key="1">
    <source>
        <dbReference type="ARBA" id="ARBA00022443"/>
    </source>
</evidence>
<dbReference type="PANTHER" id="PTHR10829">
    <property type="entry name" value="CORTACTIN AND DREBRIN"/>
    <property type="match status" value="1"/>
</dbReference>
<sequence length="281" mass="29418">MPGLPSRPKEPEEDDVPATQHQRVPSPPAVPRSPSPEPSGSPVRIAMPVARGRQPEEMAPAEEHAPPMPARSLEQAAKQSRDMSPEPQVEAKDPARGAGAAVAAATFGAAAVGGAAVGAAIAAGHDDDEGAAAGGSGKRAVIQYDYEKAEDNEVELREGEYVTDIDMVDDDWWMGTNSQGERGLFPANYVELVEDEDNGGAAPPPPAHPSAHEQEPAAAPAASSGPTATALYDYEAAEDNELSFPEGATITGLEFPDEDWWLGSFNGQSGLFPANYVELDQ</sequence>
<dbReference type="Proteomes" id="UP000245464">
    <property type="component" value="Chromosome 8"/>
</dbReference>
<dbReference type="AlphaFoldDB" id="A0A2W1E6E5"/>
<dbReference type="InterPro" id="IPR035719">
    <property type="entry name" value="Abp1_fungi_SH3_C1"/>
</dbReference>
<dbReference type="InterPro" id="IPR001452">
    <property type="entry name" value="SH3_domain"/>
</dbReference>
<dbReference type="FunFam" id="2.30.30.40:FF:000242">
    <property type="entry name" value="Actin binding protein"/>
    <property type="match status" value="1"/>
</dbReference>
<name>A0A2W1E6E5_9PLEO</name>
<dbReference type="EMBL" id="NQIK02000008">
    <property type="protein sequence ID" value="KAF7566952.1"/>
    <property type="molecule type" value="Genomic_DNA"/>
</dbReference>
<dbReference type="Gene3D" id="2.30.30.40">
    <property type="entry name" value="SH3 Domains"/>
    <property type="match status" value="2"/>
</dbReference>
<evidence type="ECO:0000256" key="3">
    <source>
        <dbReference type="SAM" id="MobiDB-lite"/>
    </source>
</evidence>
<dbReference type="PANTHER" id="PTHR10829:SF25">
    <property type="entry name" value="DREBRIN-LIKE PROTEIN"/>
    <property type="match status" value="1"/>
</dbReference>
<dbReference type="FunFam" id="2.30.30.40:FF:000273">
    <property type="entry name" value="Actin binding protein"/>
    <property type="match status" value="1"/>
</dbReference>
<dbReference type="GO" id="GO:0030864">
    <property type="term" value="C:cortical actin cytoskeleton"/>
    <property type="evidence" value="ECO:0007669"/>
    <property type="project" value="TreeGrafter"/>
</dbReference>
<dbReference type="InterPro" id="IPR035718">
    <property type="entry name" value="Abp1_fungi_SH3_C2"/>
</dbReference>
<evidence type="ECO:0000256" key="2">
    <source>
        <dbReference type="PROSITE-ProRule" id="PRU00192"/>
    </source>
</evidence>
<feature type="region of interest" description="Disordered" evidence="3">
    <location>
        <begin position="195"/>
        <end position="226"/>
    </location>
</feature>
<dbReference type="CDD" id="cd11961">
    <property type="entry name" value="SH3_Abp1_fungi_C2"/>
    <property type="match status" value="1"/>
</dbReference>
<dbReference type="Pfam" id="PF14604">
    <property type="entry name" value="SH3_9"/>
    <property type="match status" value="2"/>
</dbReference>
<dbReference type="PRINTS" id="PR00452">
    <property type="entry name" value="SH3DOMAIN"/>
</dbReference>
<dbReference type="CDD" id="cd11962">
    <property type="entry name" value="SH3_Abp1_fungi_C1"/>
    <property type="match status" value="1"/>
</dbReference>
<dbReference type="InterPro" id="IPR036028">
    <property type="entry name" value="SH3-like_dom_sf"/>
</dbReference>
<feature type="compositionally biased region" description="Pro residues" evidence="3">
    <location>
        <begin position="25"/>
        <end position="39"/>
    </location>
</feature>
<dbReference type="GO" id="GO:0005884">
    <property type="term" value="C:actin filament"/>
    <property type="evidence" value="ECO:0007669"/>
    <property type="project" value="TreeGrafter"/>
</dbReference>
<reference evidence="4 5" key="1">
    <citation type="journal article" date="2018" name="BMC Genomics">
        <title>Comparative genomics of the wheat fungal pathogen Pyrenophora tritici-repentis reveals chromosomal variations and genome plasticity.</title>
        <authorList>
            <person name="Moolhuijzen P."/>
            <person name="See P.T."/>
            <person name="Hane J.K."/>
            <person name="Shi G."/>
            <person name="Liu Z."/>
            <person name="Oliver R.P."/>
            <person name="Moffat C.S."/>
        </authorList>
    </citation>
    <scope>NUCLEOTIDE SEQUENCE [LARGE SCALE GENOMIC DNA]</scope>
    <source>
        <strain evidence="4">M4</strain>
    </source>
</reference>
<dbReference type="GO" id="GO:0051015">
    <property type="term" value="F:actin filament binding"/>
    <property type="evidence" value="ECO:0007669"/>
    <property type="project" value="TreeGrafter"/>
</dbReference>
<dbReference type="GeneID" id="90957648"/>
<keyword evidence="1 2" id="KW-0728">SH3 domain</keyword>
<dbReference type="GO" id="GO:0030427">
    <property type="term" value="C:site of polarized growth"/>
    <property type="evidence" value="ECO:0007669"/>
    <property type="project" value="TreeGrafter"/>
</dbReference>
<feature type="compositionally biased region" description="Basic and acidic residues" evidence="3">
    <location>
        <begin position="53"/>
        <end position="65"/>
    </location>
</feature>
<dbReference type="GO" id="GO:0030833">
    <property type="term" value="P:regulation of actin filament polymerization"/>
    <property type="evidence" value="ECO:0007669"/>
    <property type="project" value="TreeGrafter"/>
</dbReference>
<gene>
    <name evidence="4" type="ORF">PtrM4_135430</name>
</gene>
<comment type="caution">
    <text evidence="4">The sequence shown here is derived from an EMBL/GenBank/DDBJ whole genome shotgun (WGS) entry which is preliminary data.</text>
</comment>
<dbReference type="PRINTS" id="PR00499">
    <property type="entry name" value="P67PHOX"/>
</dbReference>
<protein>
    <submittedName>
        <fullName evidence="4">Uncharacterized protein</fullName>
    </submittedName>
</protein>